<dbReference type="AlphaFoldDB" id="A0A2K2D4J7"/>
<keyword evidence="1" id="KW-1133">Transmembrane helix</keyword>
<protein>
    <recommendedName>
        <fullName evidence="5">RNase H type-1 domain-containing protein</fullName>
    </recommendedName>
</protein>
<reference evidence="2" key="2">
    <citation type="submission" date="2017-06" db="EMBL/GenBank/DDBJ databases">
        <title>WGS assembly of Brachypodium distachyon.</title>
        <authorList>
            <consortium name="The International Brachypodium Initiative"/>
            <person name="Lucas S."/>
            <person name="Harmon-Smith M."/>
            <person name="Lail K."/>
            <person name="Tice H."/>
            <person name="Grimwood J."/>
            <person name="Bruce D."/>
            <person name="Barry K."/>
            <person name="Shu S."/>
            <person name="Lindquist E."/>
            <person name="Wang M."/>
            <person name="Pitluck S."/>
            <person name="Vogel J.P."/>
            <person name="Garvin D.F."/>
            <person name="Mockler T.C."/>
            <person name="Schmutz J."/>
            <person name="Rokhsar D."/>
            <person name="Bevan M.W."/>
        </authorList>
    </citation>
    <scope>NUCLEOTIDE SEQUENCE</scope>
    <source>
        <strain evidence="2">Bd21</strain>
    </source>
</reference>
<dbReference type="Gramene" id="PNT69204">
    <property type="protein sequence ID" value="PNT69204"/>
    <property type="gene ID" value="BRADI_3g51255v3"/>
</dbReference>
<evidence type="ECO:0000256" key="1">
    <source>
        <dbReference type="SAM" id="Phobius"/>
    </source>
</evidence>
<accession>A0A2K2D4J7</accession>
<name>A0A2K2D4J7_BRADI</name>
<dbReference type="EMBL" id="CM000882">
    <property type="protein sequence ID" value="PNT69204.1"/>
    <property type="molecule type" value="Genomic_DNA"/>
</dbReference>
<reference evidence="3" key="3">
    <citation type="submission" date="2018-08" db="UniProtKB">
        <authorList>
            <consortium name="EnsemblPlants"/>
        </authorList>
    </citation>
    <scope>IDENTIFICATION</scope>
    <source>
        <strain evidence="3">cv. Bd21</strain>
    </source>
</reference>
<dbReference type="InParanoid" id="A0A2K2D4J7"/>
<organism evidence="2">
    <name type="scientific">Brachypodium distachyon</name>
    <name type="common">Purple false brome</name>
    <name type="synonym">Trachynia distachya</name>
    <dbReference type="NCBI Taxonomy" id="15368"/>
    <lineage>
        <taxon>Eukaryota</taxon>
        <taxon>Viridiplantae</taxon>
        <taxon>Streptophyta</taxon>
        <taxon>Embryophyta</taxon>
        <taxon>Tracheophyta</taxon>
        <taxon>Spermatophyta</taxon>
        <taxon>Magnoliopsida</taxon>
        <taxon>Liliopsida</taxon>
        <taxon>Poales</taxon>
        <taxon>Poaceae</taxon>
        <taxon>BOP clade</taxon>
        <taxon>Pooideae</taxon>
        <taxon>Stipodae</taxon>
        <taxon>Brachypodieae</taxon>
        <taxon>Brachypodium</taxon>
    </lineage>
</organism>
<evidence type="ECO:0000313" key="2">
    <source>
        <dbReference type="EMBL" id="PNT69204.1"/>
    </source>
</evidence>
<dbReference type="EnsemblPlants" id="PNT69204">
    <property type="protein sequence ID" value="PNT69204"/>
    <property type="gene ID" value="BRADI_3g51255v3"/>
</dbReference>
<sequence length="101" mass="11365">MGRVLFCVMIAASNCKFAYVEDTVTAEALALQDGLNLTQLAGCNWLVVISNCMEVIDTMIRGRFNLTPAAAIYGDFFWLLLILLRWCLSIVLGKLRRLLMF</sequence>
<evidence type="ECO:0000313" key="4">
    <source>
        <dbReference type="Proteomes" id="UP000008810"/>
    </source>
</evidence>
<keyword evidence="1" id="KW-0812">Transmembrane</keyword>
<reference evidence="2 3" key="1">
    <citation type="journal article" date="2010" name="Nature">
        <title>Genome sequencing and analysis of the model grass Brachypodium distachyon.</title>
        <authorList>
            <consortium name="International Brachypodium Initiative"/>
        </authorList>
    </citation>
    <scope>NUCLEOTIDE SEQUENCE [LARGE SCALE GENOMIC DNA]</scope>
    <source>
        <strain evidence="2 3">Bd21</strain>
    </source>
</reference>
<keyword evidence="1" id="KW-0472">Membrane</keyword>
<gene>
    <name evidence="2" type="ORF">BRADI_3g51255v3</name>
</gene>
<dbReference type="Proteomes" id="UP000008810">
    <property type="component" value="Chromosome 3"/>
</dbReference>
<evidence type="ECO:0000313" key="3">
    <source>
        <dbReference type="EnsemblPlants" id="PNT69204"/>
    </source>
</evidence>
<feature type="transmembrane region" description="Helical" evidence="1">
    <location>
        <begin position="76"/>
        <end position="95"/>
    </location>
</feature>
<proteinExistence type="predicted"/>
<evidence type="ECO:0008006" key="5">
    <source>
        <dbReference type="Google" id="ProtNLM"/>
    </source>
</evidence>
<keyword evidence="4" id="KW-1185">Reference proteome</keyword>